<evidence type="ECO:0000313" key="2">
    <source>
        <dbReference type="EMBL" id="CAE0485957.1"/>
    </source>
</evidence>
<feature type="compositionally biased region" description="Acidic residues" evidence="1">
    <location>
        <begin position="473"/>
        <end position="485"/>
    </location>
</feature>
<dbReference type="SUPFAM" id="SSF68906">
    <property type="entry name" value="SAP domain"/>
    <property type="match status" value="1"/>
</dbReference>
<proteinExistence type="predicted"/>
<dbReference type="AlphaFoldDB" id="A0A7S3QLH8"/>
<protein>
    <recommendedName>
        <fullName evidence="3">SAP domain-containing protein</fullName>
    </recommendedName>
</protein>
<sequence>MGLFSELARLLSAPHTSMALANMLGPAMLDIHRPEVAPASPAFPKSTPPSDLDGSDHAKQAFRPPIMNELPSLCIDNIVFFLLHNKTSLASIEQGHSSQSLVQWTAEARTELMENLEGLKALVSAQCTQDPDPVQISKQLTQLLGCSEARLLLHAFTKLELGMAELGNRPEPGVAPSGLAVQVIRAFREPSTQSAPPTPVADTFSAAQPETDTQAEADAQVPAAAQAEAAAQAAAEQGAAVDDAVHTAALVEDVLAMELRPKRDIVQDVIALAAVSKPQEDLCYKVARSIALLIDPPSPYECLLGRLSDEQDAADAFAKGIPANGANKPKVLQLKAACKESGLAVSGTYAQLCSRLKQHEDQNSRHAGSFGAGLRSSTIDSAKKERHQKKMQAAARHRREQLQQALEARRPWLVIRSDSQMCRSYIYDKPLGRDKRVPPLDEVVDSVETMDFLYNKTDYAHQLREARRADHDSGEEEDSEEEELMEADRREGAKYCSVLGWVYRHAAEEIPTLPRALHSIAWECHERKIKELNSKKHSDHNKGKQC</sequence>
<dbReference type="Gene3D" id="1.10.720.30">
    <property type="entry name" value="SAP domain"/>
    <property type="match status" value="1"/>
</dbReference>
<evidence type="ECO:0000256" key="1">
    <source>
        <dbReference type="SAM" id="MobiDB-lite"/>
    </source>
</evidence>
<organism evidence="2">
    <name type="scientific">Dunaliella tertiolecta</name>
    <name type="common">Green alga</name>
    <dbReference type="NCBI Taxonomy" id="3047"/>
    <lineage>
        <taxon>Eukaryota</taxon>
        <taxon>Viridiplantae</taxon>
        <taxon>Chlorophyta</taxon>
        <taxon>core chlorophytes</taxon>
        <taxon>Chlorophyceae</taxon>
        <taxon>CS clade</taxon>
        <taxon>Chlamydomonadales</taxon>
        <taxon>Dunaliellaceae</taxon>
        <taxon>Dunaliella</taxon>
    </lineage>
</organism>
<gene>
    <name evidence="2" type="ORF">DTER00134_LOCUS996</name>
</gene>
<name>A0A7S3QLH8_DUNTE</name>
<accession>A0A7S3QLH8</accession>
<dbReference type="InterPro" id="IPR036361">
    <property type="entry name" value="SAP_dom_sf"/>
</dbReference>
<feature type="region of interest" description="Disordered" evidence="1">
    <location>
        <begin position="364"/>
        <end position="391"/>
    </location>
</feature>
<reference evidence="2" key="1">
    <citation type="submission" date="2021-01" db="EMBL/GenBank/DDBJ databases">
        <authorList>
            <person name="Corre E."/>
            <person name="Pelletier E."/>
            <person name="Niang G."/>
            <person name="Scheremetjew M."/>
            <person name="Finn R."/>
            <person name="Kale V."/>
            <person name="Holt S."/>
            <person name="Cochrane G."/>
            <person name="Meng A."/>
            <person name="Brown T."/>
            <person name="Cohen L."/>
        </authorList>
    </citation>
    <scope>NUCLEOTIDE SEQUENCE</scope>
    <source>
        <strain evidence="2">CCMP1320</strain>
    </source>
</reference>
<evidence type="ECO:0008006" key="3">
    <source>
        <dbReference type="Google" id="ProtNLM"/>
    </source>
</evidence>
<feature type="region of interest" description="Disordered" evidence="1">
    <location>
        <begin position="38"/>
        <end position="59"/>
    </location>
</feature>
<dbReference type="EMBL" id="HBIP01002409">
    <property type="protein sequence ID" value="CAE0485957.1"/>
    <property type="molecule type" value="Transcribed_RNA"/>
</dbReference>
<feature type="region of interest" description="Disordered" evidence="1">
    <location>
        <begin position="466"/>
        <end position="487"/>
    </location>
</feature>